<feature type="compositionally biased region" description="Polar residues" evidence="1">
    <location>
        <begin position="1"/>
        <end position="13"/>
    </location>
</feature>
<protein>
    <submittedName>
        <fullName evidence="2">Uncharacterized protein</fullName>
    </submittedName>
</protein>
<comment type="caution">
    <text evidence="2">The sequence shown here is derived from an EMBL/GenBank/DDBJ whole genome shotgun (WGS) entry which is preliminary data.</text>
</comment>
<dbReference type="EMBL" id="CAWYQH010000057">
    <property type="protein sequence ID" value="CAK8679246.1"/>
    <property type="molecule type" value="Genomic_DNA"/>
</dbReference>
<reference evidence="2 3" key="1">
    <citation type="submission" date="2024-02" db="EMBL/GenBank/DDBJ databases">
        <authorList>
            <person name="Daric V."/>
            <person name="Darras S."/>
        </authorList>
    </citation>
    <scope>NUCLEOTIDE SEQUENCE [LARGE SCALE GENOMIC DNA]</scope>
</reference>
<feature type="compositionally biased region" description="Polar residues" evidence="1">
    <location>
        <begin position="24"/>
        <end position="48"/>
    </location>
</feature>
<feature type="region of interest" description="Disordered" evidence="1">
    <location>
        <begin position="1"/>
        <end position="70"/>
    </location>
</feature>
<evidence type="ECO:0000313" key="3">
    <source>
        <dbReference type="Proteomes" id="UP001642483"/>
    </source>
</evidence>
<organism evidence="2 3">
    <name type="scientific">Clavelina lepadiformis</name>
    <name type="common">Light-bulb sea squirt</name>
    <name type="synonym">Ascidia lepadiformis</name>
    <dbReference type="NCBI Taxonomy" id="159417"/>
    <lineage>
        <taxon>Eukaryota</taxon>
        <taxon>Metazoa</taxon>
        <taxon>Chordata</taxon>
        <taxon>Tunicata</taxon>
        <taxon>Ascidiacea</taxon>
        <taxon>Aplousobranchia</taxon>
        <taxon>Clavelinidae</taxon>
        <taxon>Clavelina</taxon>
    </lineage>
</organism>
<gene>
    <name evidence="2" type="ORF">CVLEPA_LOCUS9498</name>
</gene>
<dbReference type="Proteomes" id="UP001642483">
    <property type="component" value="Unassembled WGS sequence"/>
</dbReference>
<accession>A0ABP0FIT5</accession>
<name>A0ABP0FIT5_CLALP</name>
<sequence length="99" mass="11091">MGQSFESHKQQTVARAPKLERRTQNGLGTAHHTNNQSNYVSTKANRAPTSGRRWVSDEVHVTHKHSSSRGLKFKPIKAKIKINRQLDDTSGVELICTSL</sequence>
<proteinExistence type="predicted"/>
<evidence type="ECO:0000313" key="2">
    <source>
        <dbReference type="EMBL" id="CAK8679246.1"/>
    </source>
</evidence>
<evidence type="ECO:0000256" key="1">
    <source>
        <dbReference type="SAM" id="MobiDB-lite"/>
    </source>
</evidence>
<keyword evidence="3" id="KW-1185">Reference proteome</keyword>